<dbReference type="Proteomes" id="UP000629468">
    <property type="component" value="Unassembled WGS sequence"/>
</dbReference>
<dbReference type="SMART" id="SM00248">
    <property type="entry name" value="ANK"/>
    <property type="match status" value="7"/>
</dbReference>
<dbReference type="InterPro" id="IPR030395">
    <property type="entry name" value="GP_PDE_dom"/>
</dbReference>
<name>A0A8H7F3S9_AGABI</name>
<dbReference type="InterPro" id="IPR036770">
    <property type="entry name" value="Ankyrin_rpt-contain_sf"/>
</dbReference>
<dbReference type="Pfam" id="PF03105">
    <property type="entry name" value="SPX"/>
    <property type="match status" value="2"/>
</dbReference>
<proteinExistence type="predicted"/>
<sequence>MKFGKQIQAQQVPGWSTYNLDYKFLKKIISSLAANRPASEAAALATGSRVTSFDRTSSDIDIPPNDDSPTFILPTNDSLRGPDFQAHKAAFFFKLERELEKINTFYLQKEAELRLRMETLLSKRRAAAIRGFPDATDTAIHSEWSAVEEGFRLLERDLGKLQSFVEINAIGFRKILKKFDKRSTSTTKELYLARQVDVQPVFNRQLISELSDTVAACLLDLTDLSSGLKFEGAAANDILTQQIFSDIRPPSGPLRDLEKNFRYAIINSDAAAIKDCVHFSESLGQQTEGKLDVARILWNAIIEAPPVLADLILSTLSTPFDFQFVDDINGRTCLHDAAISGASGLVSLCIQNGVQIDRSDVYGRIPLHYACMNGHAQVCERLLLAGSPPNTLDLDNYSPLVYATLKGSVGCIQVLFEHGKVPAQSPSSNDLAPLSVASQCGHVDIVMLLLKYGATPVPNTNGEYPIHLSAREGHSDICKLFIDMEGWDIPDKYHEWTPLFHAARYGKAGCVQVLLEAGSTPNSRDELGQTAAHYAAWYGHHESLSLILAAVQNRSGFQRSVVPIYHSPALEVVPSADSEIDLIPSLSLPPPAMPHRVYGHNFLDRNHLVQVIIGSSSKTPSMQGVRLHHRLISPAFKDEHFVSAPLKLVMTTTSPQVISAPYSVSLPQSGHRDVFTFQIPSLESLSLEFSIYPNFGTKTIGRAVALPSMMRDCTSGTRDFTLPILDTRLHVIGEVDFTVSIITSFRGARLEANGGMETYWKSTALHATPRTHPGLLGSLNSRPSRIGSAQASPSQQSNIQGGHQALPVTSLEGEYFYVMVQVTRDMRPVACSEWVLTDTGFDLTVSDVTLPQFEEVATRLGRDFSSVKSDPSFEWSTAILRWMIPLTDLLRALPSNINLCIDLSLPCRSHPHVHQVDLNAAVDAVLRDIFNNPTTANKCQFVFNSFCPNVCAALNWKQPNYPVFFSSRCGKNNQHLPTKSYEMVDEEFDDRLRSLGAAVEFAKDNNLLGIFVDAELLCQVSSLVDAMRNSGLVVGVHGSPTTLNILSHTTETDHSPIDAFISHNVVTFLDHSATRDLL</sequence>
<dbReference type="EMBL" id="JABXXO010000006">
    <property type="protein sequence ID" value="KAF7776293.1"/>
    <property type="molecule type" value="Genomic_DNA"/>
</dbReference>
<evidence type="ECO:0000259" key="6">
    <source>
        <dbReference type="PROSITE" id="PS51704"/>
    </source>
</evidence>
<comment type="caution">
    <text evidence="7">The sequence shown here is derived from an EMBL/GenBank/DDBJ whole genome shotgun (WGS) entry which is preliminary data.</text>
</comment>
<dbReference type="Gene3D" id="3.20.20.190">
    <property type="entry name" value="Phosphatidylinositol (PI) phosphodiesterase"/>
    <property type="match status" value="1"/>
</dbReference>
<feature type="repeat" description="ANK" evidence="3">
    <location>
        <begin position="494"/>
        <end position="526"/>
    </location>
</feature>
<keyword evidence="2 3" id="KW-0040">ANK repeat</keyword>
<dbReference type="PROSITE" id="PS51382">
    <property type="entry name" value="SPX"/>
    <property type="match status" value="1"/>
</dbReference>
<dbReference type="GO" id="GO:0008081">
    <property type="term" value="F:phosphoric diester hydrolase activity"/>
    <property type="evidence" value="ECO:0007669"/>
    <property type="project" value="InterPro"/>
</dbReference>
<dbReference type="Gene3D" id="1.25.40.20">
    <property type="entry name" value="Ankyrin repeat-containing domain"/>
    <property type="match status" value="1"/>
</dbReference>
<evidence type="ECO:0008006" key="9">
    <source>
        <dbReference type="Google" id="ProtNLM"/>
    </source>
</evidence>
<organism evidence="7 8">
    <name type="scientific">Agaricus bisporus var. burnettii</name>
    <dbReference type="NCBI Taxonomy" id="192524"/>
    <lineage>
        <taxon>Eukaryota</taxon>
        <taxon>Fungi</taxon>
        <taxon>Dikarya</taxon>
        <taxon>Basidiomycota</taxon>
        <taxon>Agaricomycotina</taxon>
        <taxon>Agaricomycetes</taxon>
        <taxon>Agaricomycetidae</taxon>
        <taxon>Agaricales</taxon>
        <taxon>Agaricineae</taxon>
        <taxon>Agaricaceae</taxon>
        <taxon>Agaricus</taxon>
    </lineage>
</organism>
<evidence type="ECO:0000256" key="2">
    <source>
        <dbReference type="ARBA" id="ARBA00023043"/>
    </source>
</evidence>
<accession>A0A8H7F3S9</accession>
<dbReference type="InterPro" id="IPR002110">
    <property type="entry name" value="Ankyrin_rpt"/>
</dbReference>
<dbReference type="GO" id="GO:0006629">
    <property type="term" value="P:lipid metabolic process"/>
    <property type="evidence" value="ECO:0007669"/>
    <property type="project" value="InterPro"/>
</dbReference>
<dbReference type="PANTHER" id="PTHR24173:SF74">
    <property type="entry name" value="ANKYRIN REPEAT DOMAIN-CONTAINING PROTEIN 16"/>
    <property type="match status" value="1"/>
</dbReference>
<dbReference type="PROSITE" id="PS50088">
    <property type="entry name" value="ANK_REPEAT"/>
    <property type="match status" value="4"/>
</dbReference>
<dbReference type="Pfam" id="PF12796">
    <property type="entry name" value="Ank_2"/>
    <property type="match status" value="2"/>
</dbReference>
<feature type="domain" description="SPX" evidence="5">
    <location>
        <begin position="1"/>
        <end position="193"/>
    </location>
</feature>
<evidence type="ECO:0000259" key="5">
    <source>
        <dbReference type="PROSITE" id="PS51382"/>
    </source>
</evidence>
<dbReference type="PROSITE" id="PS51704">
    <property type="entry name" value="GP_PDE"/>
    <property type="match status" value="1"/>
</dbReference>
<dbReference type="PROSITE" id="PS50297">
    <property type="entry name" value="ANK_REP_REGION"/>
    <property type="match status" value="4"/>
</dbReference>
<dbReference type="PANTHER" id="PTHR24173">
    <property type="entry name" value="ANKYRIN REPEAT CONTAINING"/>
    <property type="match status" value="1"/>
</dbReference>
<feature type="repeat" description="ANK" evidence="3">
    <location>
        <begin position="362"/>
        <end position="394"/>
    </location>
</feature>
<evidence type="ECO:0000256" key="3">
    <source>
        <dbReference type="PROSITE-ProRule" id="PRU00023"/>
    </source>
</evidence>
<dbReference type="Pfam" id="PF03009">
    <property type="entry name" value="GDPD"/>
    <property type="match status" value="1"/>
</dbReference>
<dbReference type="AlphaFoldDB" id="A0A8H7F3S9"/>
<gene>
    <name evidence="7" type="ORF">Agabi119p4_4686</name>
</gene>
<dbReference type="InterPro" id="IPR017946">
    <property type="entry name" value="PLC-like_Pdiesterase_TIM-brl"/>
</dbReference>
<evidence type="ECO:0000313" key="8">
    <source>
        <dbReference type="Proteomes" id="UP000629468"/>
    </source>
</evidence>
<protein>
    <recommendedName>
        <fullName evidence="9">SPX domain-containing protein</fullName>
    </recommendedName>
</protein>
<feature type="repeat" description="ANK" evidence="3">
    <location>
        <begin position="429"/>
        <end position="454"/>
    </location>
</feature>
<feature type="compositionally biased region" description="Polar residues" evidence="4">
    <location>
        <begin position="778"/>
        <end position="801"/>
    </location>
</feature>
<evidence type="ECO:0000256" key="4">
    <source>
        <dbReference type="SAM" id="MobiDB-lite"/>
    </source>
</evidence>
<dbReference type="InterPro" id="IPR057506">
    <property type="entry name" value="C2_GPCPD1"/>
</dbReference>
<keyword evidence="1" id="KW-0677">Repeat</keyword>
<evidence type="ECO:0000256" key="1">
    <source>
        <dbReference type="ARBA" id="ARBA00022737"/>
    </source>
</evidence>
<dbReference type="CDD" id="cd14483">
    <property type="entry name" value="SPX_PHO81_NUC-2_like"/>
    <property type="match status" value="1"/>
</dbReference>
<feature type="region of interest" description="Disordered" evidence="4">
    <location>
        <begin position="776"/>
        <end position="801"/>
    </location>
</feature>
<dbReference type="SUPFAM" id="SSF51695">
    <property type="entry name" value="PLC-like phosphodiesterases"/>
    <property type="match status" value="1"/>
</dbReference>
<feature type="repeat" description="ANK" evidence="3">
    <location>
        <begin position="329"/>
        <end position="361"/>
    </location>
</feature>
<dbReference type="InterPro" id="IPR004331">
    <property type="entry name" value="SPX_dom"/>
</dbReference>
<dbReference type="Pfam" id="PF25329">
    <property type="entry name" value="C2_GDE1"/>
    <property type="match status" value="1"/>
</dbReference>
<dbReference type="SUPFAM" id="SSF48403">
    <property type="entry name" value="Ankyrin repeat"/>
    <property type="match status" value="1"/>
</dbReference>
<feature type="domain" description="GP-PDE" evidence="6">
    <location>
        <begin position="783"/>
        <end position="1072"/>
    </location>
</feature>
<reference evidence="7 8" key="1">
    <citation type="journal article" name="Sci. Rep.">
        <title>Telomere-to-telomere assembled and centromere annotated genomes of the two main subspecies of the button mushroom Agaricus bisporus reveal especially polymorphic chromosome ends.</title>
        <authorList>
            <person name="Sonnenberg A.S.M."/>
            <person name="Sedaghat-Telgerd N."/>
            <person name="Lavrijssen B."/>
            <person name="Ohm R.A."/>
            <person name="Hendrickx P.M."/>
            <person name="Scholtmeijer K."/>
            <person name="Baars J.J.P."/>
            <person name="van Peer A."/>
        </authorList>
    </citation>
    <scope>NUCLEOTIDE SEQUENCE [LARGE SCALE GENOMIC DNA]</scope>
    <source>
        <strain evidence="7 8">H119_p4</strain>
    </source>
</reference>
<evidence type="ECO:0000313" key="7">
    <source>
        <dbReference type="EMBL" id="KAF7776293.1"/>
    </source>
</evidence>